<protein>
    <submittedName>
        <fullName evidence="1">Uncharacterized protein</fullName>
    </submittedName>
</protein>
<sequence>MKLPRLEIDSQLAYLGLNKSRSTIEIRQPKADMSLNQPQPEVEYMKTDSKLEIDQTEAFADANLKNPLRVVKEWAAKAKQKALQSIAENAVEGNRLMRIEGQRKSAIPEIARENSEPDQMQFNIGYMPSSADKVKFSYQPSTIEIKVHRGNFNIDIKPNEPIIKYNPGNLQNYLKQKASMQIRAVGAALDQKI</sequence>
<dbReference type="EMBL" id="BORC01000010">
    <property type="protein sequence ID" value="GIN64074.1"/>
    <property type="molecule type" value="Genomic_DNA"/>
</dbReference>
<comment type="caution">
    <text evidence="1">The sequence shown here is derived from an EMBL/GenBank/DDBJ whole genome shotgun (WGS) entry which is preliminary data.</text>
</comment>
<organism evidence="1 2">
    <name type="scientific">Robertmurraya siralis</name>
    <dbReference type="NCBI Taxonomy" id="77777"/>
    <lineage>
        <taxon>Bacteria</taxon>
        <taxon>Bacillati</taxon>
        <taxon>Bacillota</taxon>
        <taxon>Bacilli</taxon>
        <taxon>Bacillales</taxon>
        <taxon>Bacillaceae</taxon>
        <taxon>Robertmurraya</taxon>
    </lineage>
</organism>
<accession>A0A919WLR9</accession>
<dbReference type="RefSeq" id="WP_212934382.1">
    <property type="nucleotide sequence ID" value="NZ_BORC01000010.1"/>
</dbReference>
<proteinExistence type="predicted"/>
<reference evidence="1" key="1">
    <citation type="submission" date="2021-03" db="EMBL/GenBank/DDBJ databases">
        <title>Antimicrobial resistance genes in bacteria isolated from Japanese honey, and their potential for conferring macrolide and lincosamide resistance in the American foulbrood pathogen Paenibacillus larvae.</title>
        <authorList>
            <person name="Okamoto M."/>
            <person name="Kumagai M."/>
            <person name="Kanamori H."/>
            <person name="Takamatsu D."/>
        </authorList>
    </citation>
    <scope>NUCLEOTIDE SEQUENCE</scope>
    <source>
        <strain evidence="1">J27TS8</strain>
    </source>
</reference>
<evidence type="ECO:0000313" key="2">
    <source>
        <dbReference type="Proteomes" id="UP000682111"/>
    </source>
</evidence>
<keyword evidence="2" id="KW-1185">Reference proteome</keyword>
<dbReference type="Proteomes" id="UP000682111">
    <property type="component" value="Unassembled WGS sequence"/>
</dbReference>
<gene>
    <name evidence="1" type="ORF">J27TS8_40670</name>
</gene>
<evidence type="ECO:0000313" key="1">
    <source>
        <dbReference type="EMBL" id="GIN64074.1"/>
    </source>
</evidence>
<dbReference type="InterPro" id="IPR045527">
    <property type="entry name" value="DUF6470"/>
</dbReference>
<name>A0A919WLR9_9BACI</name>
<dbReference type="AlphaFoldDB" id="A0A919WLR9"/>
<dbReference type="Pfam" id="PF20074">
    <property type="entry name" value="DUF6470"/>
    <property type="match status" value="1"/>
</dbReference>